<dbReference type="RefSeq" id="WP_160796380.1">
    <property type="nucleotide sequence ID" value="NZ_WSSB01000006.1"/>
</dbReference>
<dbReference type="Pfam" id="PF03453">
    <property type="entry name" value="MoeA_N"/>
    <property type="match status" value="1"/>
</dbReference>
<dbReference type="AlphaFoldDB" id="A0A845BK00"/>
<dbReference type="InterPro" id="IPR036135">
    <property type="entry name" value="MoeA_linker/N_sf"/>
</dbReference>
<dbReference type="NCBIfam" id="TIGR00177">
    <property type="entry name" value="molyb_syn"/>
    <property type="match status" value="1"/>
</dbReference>
<reference evidence="13 14" key="1">
    <citation type="submission" date="2019-12" db="EMBL/GenBank/DDBJ databases">
        <title>Neisseriaceae gen. nov. sp. Genome sequencing and assembly.</title>
        <authorList>
            <person name="Liu Z."/>
            <person name="Li A."/>
        </authorList>
    </citation>
    <scope>NUCLEOTIDE SEQUENCE [LARGE SCALE GENOMIC DNA]</scope>
    <source>
        <strain evidence="13 14">B2N2-7</strain>
    </source>
</reference>
<gene>
    <name evidence="13" type="ORF">GQF02_08585</name>
</gene>
<dbReference type="SUPFAM" id="SSF53218">
    <property type="entry name" value="Molybdenum cofactor biosynthesis proteins"/>
    <property type="match status" value="1"/>
</dbReference>
<sequence>MLDYHAALATLLDGLPTAKGCESLALAQAAGRRLARDVVACFDAPQFDNSAMDGYAICDATGKATRFHVVSRIAAGDGAQAALKDGEAARIFTGAPLPAGTTAVVAQEDTTRDADTLLLNQPARAGQHMRLQGEEYAAGATLLTAGTLLDPAAIALLASQGHAVLPVLPRLKVAVFSSGNELIEPGEELTAGKIFDANRYQLLAWLARFDVEIIDGGILPDDAAITRAALARASEQCDVILSSGGVSVGEEDHVRAALETIGSITAWKLAIKPGKPFAWGHAGAAHVFMLPGNPVATFVTFHQLVAPALRRLSGDDQPMPVTIKVRAGFSKSRIEPRREFQRARLRQEGDGYIADLVKGQGSAMLSACAAADVLVEIPPSSAVVMGDTLLAYPLKKGWV</sequence>
<dbReference type="Pfam" id="PF00994">
    <property type="entry name" value="MoCF_biosynth"/>
    <property type="match status" value="1"/>
</dbReference>
<evidence type="ECO:0000256" key="6">
    <source>
        <dbReference type="ARBA" id="ARBA00022679"/>
    </source>
</evidence>
<dbReference type="EMBL" id="WSSB01000006">
    <property type="protein sequence ID" value="MXR37027.1"/>
    <property type="molecule type" value="Genomic_DNA"/>
</dbReference>
<dbReference type="EC" id="2.10.1.1" evidence="11"/>
<keyword evidence="7 11" id="KW-0479">Metal-binding</keyword>
<evidence type="ECO:0000256" key="7">
    <source>
        <dbReference type="ARBA" id="ARBA00022723"/>
    </source>
</evidence>
<dbReference type="InterPro" id="IPR001453">
    <property type="entry name" value="MoaB/Mog_dom"/>
</dbReference>
<comment type="function">
    <text evidence="2 11">Catalyzes the insertion of molybdate into adenylated molybdopterin with the concomitant release of AMP.</text>
</comment>
<dbReference type="GO" id="GO:0046872">
    <property type="term" value="F:metal ion binding"/>
    <property type="evidence" value="ECO:0007669"/>
    <property type="project" value="UniProtKB-UniRule"/>
</dbReference>
<organism evidence="13 14">
    <name type="scientific">Craterilacuibacter sinensis</name>
    <dbReference type="NCBI Taxonomy" id="2686017"/>
    <lineage>
        <taxon>Bacteria</taxon>
        <taxon>Pseudomonadati</taxon>
        <taxon>Pseudomonadota</taxon>
        <taxon>Betaproteobacteria</taxon>
        <taxon>Neisseriales</taxon>
        <taxon>Neisseriaceae</taxon>
        <taxon>Craterilacuibacter</taxon>
    </lineage>
</organism>
<dbReference type="InterPro" id="IPR005110">
    <property type="entry name" value="MoeA_linker/N"/>
</dbReference>
<evidence type="ECO:0000256" key="8">
    <source>
        <dbReference type="ARBA" id="ARBA00022842"/>
    </source>
</evidence>
<dbReference type="GO" id="GO:0006777">
    <property type="term" value="P:Mo-molybdopterin cofactor biosynthetic process"/>
    <property type="evidence" value="ECO:0007669"/>
    <property type="project" value="UniProtKB-UniRule"/>
</dbReference>
<dbReference type="GO" id="GO:0005829">
    <property type="term" value="C:cytosol"/>
    <property type="evidence" value="ECO:0007669"/>
    <property type="project" value="TreeGrafter"/>
</dbReference>
<dbReference type="Gene3D" id="2.40.340.10">
    <property type="entry name" value="MoeA, C-terminal, domain IV"/>
    <property type="match status" value="1"/>
</dbReference>
<comment type="similarity">
    <text evidence="4 11">Belongs to the MoeA family.</text>
</comment>
<dbReference type="Gene3D" id="3.90.105.10">
    <property type="entry name" value="Molybdopterin biosynthesis moea protein, domain 2"/>
    <property type="match status" value="1"/>
</dbReference>
<keyword evidence="5 11" id="KW-0500">Molybdenum</keyword>
<dbReference type="SUPFAM" id="SSF63867">
    <property type="entry name" value="MoeA C-terminal domain-like"/>
    <property type="match status" value="1"/>
</dbReference>
<keyword evidence="14" id="KW-1185">Reference proteome</keyword>
<comment type="pathway">
    <text evidence="3 11">Cofactor biosynthesis; molybdopterin biosynthesis.</text>
</comment>
<comment type="caution">
    <text evidence="13">The sequence shown here is derived from an EMBL/GenBank/DDBJ whole genome shotgun (WGS) entry which is preliminary data.</text>
</comment>
<evidence type="ECO:0000259" key="12">
    <source>
        <dbReference type="SMART" id="SM00852"/>
    </source>
</evidence>
<evidence type="ECO:0000313" key="14">
    <source>
        <dbReference type="Proteomes" id="UP000467214"/>
    </source>
</evidence>
<evidence type="ECO:0000256" key="1">
    <source>
        <dbReference type="ARBA" id="ARBA00001946"/>
    </source>
</evidence>
<dbReference type="SUPFAM" id="SSF63882">
    <property type="entry name" value="MoeA N-terminal region -like"/>
    <property type="match status" value="1"/>
</dbReference>
<dbReference type="Proteomes" id="UP000467214">
    <property type="component" value="Unassembled WGS sequence"/>
</dbReference>
<dbReference type="InterPro" id="IPR038987">
    <property type="entry name" value="MoeA-like"/>
</dbReference>
<keyword evidence="6 11" id="KW-0808">Transferase</keyword>
<feature type="domain" description="MoaB/Mog" evidence="12">
    <location>
        <begin position="174"/>
        <end position="311"/>
    </location>
</feature>
<dbReference type="SMART" id="SM00852">
    <property type="entry name" value="MoCF_biosynth"/>
    <property type="match status" value="1"/>
</dbReference>
<keyword evidence="8 11" id="KW-0460">Magnesium</keyword>
<name>A0A845BK00_9NEIS</name>
<dbReference type="FunFam" id="3.40.980.10:FF:000004">
    <property type="entry name" value="Molybdopterin molybdenumtransferase"/>
    <property type="match status" value="1"/>
</dbReference>
<dbReference type="Gene3D" id="3.40.980.10">
    <property type="entry name" value="MoaB/Mog-like domain"/>
    <property type="match status" value="1"/>
</dbReference>
<dbReference type="UniPathway" id="UPA00344"/>
<dbReference type="PANTHER" id="PTHR10192:SF5">
    <property type="entry name" value="GEPHYRIN"/>
    <property type="match status" value="1"/>
</dbReference>
<evidence type="ECO:0000256" key="2">
    <source>
        <dbReference type="ARBA" id="ARBA00002901"/>
    </source>
</evidence>
<evidence type="ECO:0000256" key="9">
    <source>
        <dbReference type="ARBA" id="ARBA00023150"/>
    </source>
</evidence>
<dbReference type="PANTHER" id="PTHR10192">
    <property type="entry name" value="MOLYBDOPTERIN BIOSYNTHESIS PROTEIN"/>
    <property type="match status" value="1"/>
</dbReference>
<evidence type="ECO:0000256" key="10">
    <source>
        <dbReference type="ARBA" id="ARBA00047317"/>
    </source>
</evidence>
<comment type="catalytic activity">
    <reaction evidence="10">
        <text>adenylyl-molybdopterin + molybdate = Mo-molybdopterin + AMP + H(+)</text>
        <dbReference type="Rhea" id="RHEA:35047"/>
        <dbReference type="ChEBI" id="CHEBI:15378"/>
        <dbReference type="ChEBI" id="CHEBI:36264"/>
        <dbReference type="ChEBI" id="CHEBI:62727"/>
        <dbReference type="ChEBI" id="CHEBI:71302"/>
        <dbReference type="ChEBI" id="CHEBI:456215"/>
        <dbReference type="EC" id="2.10.1.1"/>
    </reaction>
</comment>
<dbReference type="CDD" id="cd00887">
    <property type="entry name" value="MoeA"/>
    <property type="match status" value="1"/>
</dbReference>
<protein>
    <recommendedName>
        <fullName evidence="11">Molybdopterin molybdenumtransferase</fullName>
        <ecNumber evidence="11">2.10.1.1</ecNumber>
    </recommendedName>
</protein>
<accession>A0A845BK00</accession>
<evidence type="ECO:0000256" key="4">
    <source>
        <dbReference type="ARBA" id="ARBA00010763"/>
    </source>
</evidence>
<dbReference type="InterPro" id="IPR036688">
    <property type="entry name" value="MoeA_C_domain_IV_sf"/>
</dbReference>
<evidence type="ECO:0000256" key="11">
    <source>
        <dbReference type="RuleBase" id="RU365090"/>
    </source>
</evidence>
<dbReference type="Gene3D" id="2.170.190.11">
    <property type="entry name" value="Molybdopterin biosynthesis moea protein, domain 3"/>
    <property type="match status" value="1"/>
</dbReference>
<evidence type="ECO:0000256" key="3">
    <source>
        <dbReference type="ARBA" id="ARBA00005046"/>
    </source>
</evidence>
<dbReference type="InterPro" id="IPR036425">
    <property type="entry name" value="MoaB/Mog-like_dom_sf"/>
</dbReference>
<keyword evidence="9 11" id="KW-0501">Molybdenum cofactor biosynthesis</keyword>
<proteinExistence type="inferred from homology"/>
<evidence type="ECO:0000313" key="13">
    <source>
        <dbReference type="EMBL" id="MXR37027.1"/>
    </source>
</evidence>
<dbReference type="InterPro" id="IPR005111">
    <property type="entry name" value="MoeA_C_domain_IV"/>
</dbReference>
<dbReference type="GO" id="GO:0061599">
    <property type="term" value="F:molybdopterin molybdotransferase activity"/>
    <property type="evidence" value="ECO:0007669"/>
    <property type="project" value="UniProtKB-UniRule"/>
</dbReference>
<dbReference type="Pfam" id="PF03454">
    <property type="entry name" value="MoeA_C"/>
    <property type="match status" value="1"/>
</dbReference>
<dbReference type="NCBIfam" id="NF045515">
    <property type="entry name" value="Glp_gephyrin"/>
    <property type="match status" value="1"/>
</dbReference>
<comment type="cofactor">
    <cofactor evidence="1 11">
        <name>Mg(2+)</name>
        <dbReference type="ChEBI" id="CHEBI:18420"/>
    </cofactor>
</comment>
<evidence type="ECO:0000256" key="5">
    <source>
        <dbReference type="ARBA" id="ARBA00022505"/>
    </source>
</evidence>